<protein>
    <submittedName>
        <fullName evidence="2">Uncharacterized protein</fullName>
    </submittedName>
</protein>
<keyword evidence="3" id="KW-1185">Reference proteome</keyword>
<gene>
    <name evidence="2" type="ORF">L5515_007549</name>
</gene>
<evidence type="ECO:0000313" key="3">
    <source>
        <dbReference type="Proteomes" id="UP000829354"/>
    </source>
</evidence>
<proteinExistence type="predicted"/>
<accession>A0AAE9F3K0</accession>
<reference evidence="2 3" key="1">
    <citation type="submission" date="2022-04" db="EMBL/GenBank/DDBJ databases">
        <title>Chromosome-level reference genomes for two strains of Caenorhabditis briggsae: an improved platform for comparative genomics.</title>
        <authorList>
            <person name="Stevens L."/>
            <person name="Andersen E."/>
        </authorList>
    </citation>
    <scope>NUCLEOTIDE SEQUENCE [LARGE SCALE GENOMIC DNA]</scope>
    <source>
        <strain evidence="2">VX34</strain>
        <tissue evidence="2">Whole-organism</tissue>
    </source>
</reference>
<evidence type="ECO:0000313" key="2">
    <source>
        <dbReference type="EMBL" id="UMM34497.1"/>
    </source>
</evidence>
<keyword evidence="1" id="KW-0472">Membrane</keyword>
<organism evidence="2 3">
    <name type="scientific">Caenorhabditis briggsae</name>
    <dbReference type="NCBI Taxonomy" id="6238"/>
    <lineage>
        <taxon>Eukaryota</taxon>
        <taxon>Metazoa</taxon>
        <taxon>Ecdysozoa</taxon>
        <taxon>Nematoda</taxon>
        <taxon>Chromadorea</taxon>
        <taxon>Rhabditida</taxon>
        <taxon>Rhabditina</taxon>
        <taxon>Rhabditomorpha</taxon>
        <taxon>Rhabditoidea</taxon>
        <taxon>Rhabditidae</taxon>
        <taxon>Peloderinae</taxon>
        <taxon>Caenorhabditis</taxon>
    </lineage>
</organism>
<keyword evidence="1" id="KW-1133">Transmembrane helix</keyword>
<sequence>MADYAIRLSNVPISLLPQHSNLSPAAAHHIFQGSYRHRSWFIYLIYIMKTIWLLLASIVHVFAHDELYILIDEVSLYNCRGVKNEITINEEDVQIVNERGNRVYYIRAPGNYSLDFKKIKVKQNFGFLAGEIGITLQVPVLEGPAGIRFELPYTMIPETTLLSQKCDEFSGVIERNGRTYCRYCDLCQVSQAVENELAAGRHQFLSRSENDTPVSKCYNIEANEYDFRRTIQLPSRSHLEGLIRSKAQGIDDEIKKRLNKGRGRFQVFLNLITSDKPAISRNRWMAGSKDCDCCFNRNAPHCDSLSYLYCNMEDCKTGWALQCLHNSAKVAACYTVEFNYRMTTSYADVLEFLRENNYPNQDSYFTQPNQPAVPTTRRPVKPSLEVRQANQLQMTQACVESMPARMTHLRRYCTIFWNEKLCCEHCPDIC</sequence>
<dbReference type="Proteomes" id="UP000829354">
    <property type="component" value="Chromosome V"/>
</dbReference>
<name>A0AAE9F3K0_CAEBR</name>
<dbReference type="EMBL" id="CP092624">
    <property type="protein sequence ID" value="UMM34497.1"/>
    <property type="molecule type" value="Genomic_DNA"/>
</dbReference>
<evidence type="ECO:0000256" key="1">
    <source>
        <dbReference type="SAM" id="Phobius"/>
    </source>
</evidence>
<dbReference type="AlphaFoldDB" id="A0AAE9F3K0"/>
<feature type="transmembrane region" description="Helical" evidence="1">
    <location>
        <begin position="40"/>
        <end position="63"/>
    </location>
</feature>
<keyword evidence="1" id="KW-0812">Transmembrane</keyword>